<dbReference type="RefSeq" id="WP_051801691.1">
    <property type="nucleotide sequence ID" value="NZ_AP023354.1"/>
</dbReference>
<dbReference type="EMBL" id="AP023354">
    <property type="protein sequence ID" value="BCJ29983.1"/>
    <property type="molecule type" value="Genomic_DNA"/>
</dbReference>
<name>A0A810L3M8_9ACTN</name>
<dbReference type="KEGG" id="aser:Asera_40910"/>
<accession>A0A810L3M8</accession>
<dbReference type="Proteomes" id="UP000680750">
    <property type="component" value="Chromosome"/>
</dbReference>
<dbReference type="AlphaFoldDB" id="A0A810L3M8"/>
<gene>
    <name evidence="1" type="ORF">Asera_40910</name>
</gene>
<reference evidence="1" key="1">
    <citation type="submission" date="2020-08" db="EMBL/GenBank/DDBJ databases">
        <title>Whole genome shotgun sequence of Actinocatenispora sera NBRC 101916.</title>
        <authorList>
            <person name="Komaki H."/>
            <person name="Tamura T."/>
        </authorList>
    </citation>
    <scope>NUCLEOTIDE SEQUENCE</scope>
    <source>
        <strain evidence="1">NBRC 101916</strain>
    </source>
</reference>
<organism evidence="1 2">
    <name type="scientific">Actinocatenispora sera</name>
    <dbReference type="NCBI Taxonomy" id="390989"/>
    <lineage>
        <taxon>Bacteria</taxon>
        <taxon>Bacillati</taxon>
        <taxon>Actinomycetota</taxon>
        <taxon>Actinomycetes</taxon>
        <taxon>Micromonosporales</taxon>
        <taxon>Micromonosporaceae</taxon>
        <taxon>Actinocatenispora</taxon>
    </lineage>
</organism>
<protein>
    <submittedName>
        <fullName evidence="1">Uncharacterized protein</fullName>
    </submittedName>
</protein>
<evidence type="ECO:0000313" key="2">
    <source>
        <dbReference type="Proteomes" id="UP000680750"/>
    </source>
</evidence>
<keyword evidence="2" id="KW-1185">Reference proteome</keyword>
<proteinExistence type="predicted"/>
<sequence length="113" mass="12803">MIEFREVATYRGLPVQVPNVLPRLPAERALATVVLPLSLNWSDTGRSFNLGRRRDRAWVYEIVLREGTPEDVLTYVDGVLLVDLWDELVLPTAIREAWNPLVAGHATDDLPVR</sequence>
<evidence type="ECO:0000313" key="1">
    <source>
        <dbReference type="EMBL" id="BCJ29983.1"/>
    </source>
</evidence>